<name>A0A2G8SZ14_9BURK</name>
<dbReference type="OrthoDB" id="5405677at2"/>
<evidence type="ECO:0000313" key="3">
    <source>
        <dbReference type="Proteomes" id="UP000228593"/>
    </source>
</evidence>
<keyword evidence="1" id="KW-1133">Transmembrane helix</keyword>
<comment type="caution">
    <text evidence="2">The sequence shown here is derived from an EMBL/GenBank/DDBJ whole genome shotgun (WGS) entry which is preliminary data.</text>
</comment>
<organism evidence="2 3">
    <name type="scientific">Massilia psychrophila</name>
    <dbReference type="NCBI Taxonomy" id="1603353"/>
    <lineage>
        <taxon>Bacteria</taxon>
        <taxon>Pseudomonadati</taxon>
        <taxon>Pseudomonadota</taxon>
        <taxon>Betaproteobacteria</taxon>
        <taxon>Burkholderiales</taxon>
        <taxon>Oxalobacteraceae</taxon>
        <taxon>Telluria group</taxon>
        <taxon>Massilia</taxon>
    </lineage>
</organism>
<dbReference type="RefSeq" id="WP_099916790.1">
    <property type="nucleotide sequence ID" value="NZ_BMHS01000028.1"/>
</dbReference>
<dbReference type="AlphaFoldDB" id="A0A2G8SZ14"/>
<dbReference type="EMBL" id="PDOB01000025">
    <property type="protein sequence ID" value="PIL38994.1"/>
    <property type="molecule type" value="Genomic_DNA"/>
</dbReference>
<keyword evidence="1" id="KW-0812">Transmembrane</keyword>
<sequence>MSQQINLFNPIFLKQKKIFTAVPMAEALGVLLAGVLALAYYGQRSITALADESAITSKQLAQRQARLASASAQFAPRQKNAEIALNLAATEQELQSLHKVAGVLQRGEIGNTRGYSGYFRALARQSESGVWLTGVSIGGAGIEIGVQGRASQPALVPAYIGRLGSESIMRGKTFSSLQIEQAMLAPKGGGAAVQAPYVEFSLQSVAGAERP</sequence>
<reference evidence="2 3" key="1">
    <citation type="submission" date="2017-10" db="EMBL/GenBank/DDBJ databases">
        <title>Massilia psychrophilum sp. nov., a novel purple-pigmented bacterium isolated from Tianshan glacier, Xinjiang Municipality, China.</title>
        <authorList>
            <person name="Wang H."/>
        </authorList>
    </citation>
    <scope>NUCLEOTIDE SEQUENCE [LARGE SCALE GENOMIC DNA]</scope>
    <source>
        <strain evidence="2 3">JCM 30813</strain>
    </source>
</reference>
<gene>
    <name evidence="2" type="ORF">CR103_15040</name>
</gene>
<proteinExistence type="predicted"/>
<keyword evidence="1" id="KW-0472">Membrane</keyword>
<dbReference type="Proteomes" id="UP000228593">
    <property type="component" value="Unassembled WGS sequence"/>
</dbReference>
<accession>A0A2G8SZ14</accession>
<protein>
    <recommendedName>
        <fullName evidence="4">MSHA biogenesis protein MshI</fullName>
    </recommendedName>
</protein>
<evidence type="ECO:0008006" key="4">
    <source>
        <dbReference type="Google" id="ProtNLM"/>
    </source>
</evidence>
<evidence type="ECO:0000313" key="2">
    <source>
        <dbReference type="EMBL" id="PIL38994.1"/>
    </source>
</evidence>
<feature type="transmembrane region" description="Helical" evidence="1">
    <location>
        <begin position="21"/>
        <end position="41"/>
    </location>
</feature>
<evidence type="ECO:0000256" key="1">
    <source>
        <dbReference type="SAM" id="Phobius"/>
    </source>
</evidence>
<keyword evidence="3" id="KW-1185">Reference proteome</keyword>